<protein>
    <submittedName>
        <fullName evidence="1">Uncharacterized protein</fullName>
    </submittedName>
</protein>
<dbReference type="RefSeq" id="WP_212772870.1">
    <property type="nucleotide sequence ID" value="NZ_AP024601.1"/>
</dbReference>
<proteinExistence type="predicted"/>
<organism evidence="1 2">
    <name type="scientific">Polycladomyces abyssicola</name>
    <dbReference type="NCBI Taxonomy" id="1125966"/>
    <lineage>
        <taxon>Bacteria</taxon>
        <taxon>Bacillati</taxon>
        <taxon>Bacillota</taxon>
        <taxon>Bacilli</taxon>
        <taxon>Bacillales</taxon>
        <taxon>Thermoactinomycetaceae</taxon>
        <taxon>Polycladomyces</taxon>
    </lineage>
</organism>
<reference evidence="1" key="1">
    <citation type="journal article" date="2013" name="Int. J. Syst. Evol. Microbiol.">
        <title>Polycladomyces abyssicola gen. nov., sp. nov., a thermophilic filamentous bacterium isolated from hemipelagic sediment.</title>
        <authorList>
            <person name="Tsubouchi T."/>
            <person name="Shimane Y."/>
            <person name="Mori K."/>
            <person name="Usui K."/>
            <person name="Hiraki T."/>
            <person name="Tame A."/>
            <person name="Uematsu K."/>
            <person name="Maruyama T."/>
            <person name="Hatada Y."/>
        </authorList>
    </citation>
    <scope>NUCLEOTIDE SEQUENCE</scope>
    <source>
        <strain evidence="1">JIR-001</strain>
    </source>
</reference>
<sequence>MLKPYYIRDILGDYAGELRESQPRADGVRHVDTPGMIQSLRELNVNTYLYLIWHEKTDWDDLRKEFLPAAKQAGIDVWVYLVPPSESATKRSEPYGTDYIAWADAIGRLSRQYDNLKAWAIDDFSHNLGFYTPEYVQQMQNAARAQNPYLQFLPQMYFPDITPQFVDQYASCIDGIIMAYRDDPYRNTQRTDTLEDQLDHLSRLLKPYQLPYVLMVYASKLSATPANPTPRYVEEVVRTGLYMMTQDRAQGVVTYVLKKEFEPEPSDDVASSGKGYFSFFVPAGTPTLAGDRAEIQQVIHPTPAAPQQKLTFSHYDTYSNLLGAGYHYKQVLIDTQVVWEQDVATDSDGTWKEVTLDLTPYLKGKRVATLIFRLYDKRGVSNFWVNVGFDRIRPVGFTLQDPDFEEGYGWTVRTSTRSMVAENLIYNPQRQADTFAAVQTAYLFYDLYASAVRSTDSSVWEHVRCLIEMADCVWNGRDQEARRWLEAWLFALSNYSSAWSDHHIEHFRAKGDKLRRLLLKAKKAELKHHLSSLSP</sequence>
<evidence type="ECO:0000313" key="2">
    <source>
        <dbReference type="Proteomes" id="UP000677436"/>
    </source>
</evidence>
<gene>
    <name evidence="1" type="ORF">JIR001_23260</name>
</gene>
<dbReference type="KEGG" id="pabs:JIR001_23260"/>
<name>A0A8D5UGZ6_9BACL</name>
<reference evidence="1" key="2">
    <citation type="journal article" date="2021" name="Microbiol. Resour. Announc.">
        <title>Complete Genome Sequence of Polycladomyces abyssicola JIR-001T, Isolated from Hemipelagic Sediment in Deep Seawater.</title>
        <authorList>
            <person name="Tsubouchi T."/>
            <person name="Kaneko Y."/>
        </authorList>
    </citation>
    <scope>NUCLEOTIDE SEQUENCE</scope>
    <source>
        <strain evidence="1">JIR-001</strain>
    </source>
</reference>
<keyword evidence="2" id="KW-1185">Reference proteome</keyword>
<dbReference type="EMBL" id="AP024601">
    <property type="protein sequence ID" value="BCU82543.1"/>
    <property type="molecule type" value="Genomic_DNA"/>
</dbReference>
<accession>A0A8D5UGZ6</accession>
<dbReference type="SUPFAM" id="SSF51445">
    <property type="entry name" value="(Trans)glycosidases"/>
    <property type="match status" value="1"/>
</dbReference>
<dbReference type="InterPro" id="IPR017853">
    <property type="entry name" value="GH"/>
</dbReference>
<dbReference type="AlphaFoldDB" id="A0A8D5UGZ6"/>
<evidence type="ECO:0000313" key="1">
    <source>
        <dbReference type="EMBL" id="BCU82543.1"/>
    </source>
</evidence>
<dbReference type="Proteomes" id="UP000677436">
    <property type="component" value="Chromosome"/>
</dbReference>